<keyword evidence="2" id="KW-1185">Reference proteome</keyword>
<evidence type="ECO:0000313" key="2">
    <source>
        <dbReference type="Proteomes" id="UP000605992"/>
    </source>
</evidence>
<dbReference type="AlphaFoldDB" id="A0A8J3V3R4"/>
<dbReference type="EMBL" id="BOOR01000034">
    <property type="protein sequence ID" value="GII56228.1"/>
    <property type="molecule type" value="Genomic_DNA"/>
</dbReference>
<dbReference type="Proteomes" id="UP000605992">
    <property type="component" value="Unassembled WGS sequence"/>
</dbReference>
<gene>
    <name evidence="1" type="ORF">Pth03_46170</name>
</gene>
<protein>
    <submittedName>
        <fullName evidence="1">Uncharacterized protein</fullName>
    </submittedName>
</protein>
<dbReference type="RefSeq" id="WP_203946381.1">
    <property type="nucleotide sequence ID" value="NZ_BOOR01000034.1"/>
</dbReference>
<reference evidence="1" key="1">
    <citation type="submission" date="2021-01" db="EMBL/GenBank/DDBJ databases">
        <title>Whole genome shotgun sequence of Planotetraspora thailandica NBRC 104271.</title>
        <authorList>
            <person name="Komaki H."/>
            <person name="Tamura T."/>
        </authorList>
    </citation>
    <scope>NUCLEOTIDE SEQUENCE</scope>
    <source>
        <strain evidence="1">NBRC 104271</strain>
    </source>
</reference>
<organism evidence="1 2">
    <name type="scientific">Planotetraspora thailandica</name>
    <dbReference type="NCBI Taxonomy" id="487172"/>
    <lineage>
        <taxon>Bacteria</taxon>
        <taxon>Bacillati</taxon>
        <taxon>Actinomycetota</taxon>
        <taxon>Actinomycetes</taxon>
        <taxon>Streptosporangiales</taxon>
        <taxon>Streptosporangiaceae</taxon>
        <taxon>Planotetraspora</taxon>
    </lineage>
</organism>
<sequence>MMVIRNVLVSAMGVDGGLGAGHAQPFHAQHLGAAVVAAGGGPGRENVKQRHLNSPLIKRPKVMGPDA</sequence>
<evidence type="ECO:0000313" key="1">
    <source>
        <dbReference type="EMBL" id="GII56228.1"/>
    </source>
</evidence>
<proteinExistence type="predicted"/>
<name>A0A8J3V3R4_9ACTN</name>
<accession>A0A8J3V3R4</accession>
<comment type="caution">
    <text evidence="1">The sequence shown here is derived from an EMBL/GenBank/DDBJ whole genome shotgun (WGS) entry which is preliminary data.</text>
</comment>